<keyword evidence="2" id="KW-0472">Membrane</keyword>
<feature type="compositionally biased region" description="Basic and acidic residues" evidence="1">
    <location>
        <begin position="1060"/>
        <end position="1070"/>
    </location>
</feature>
<proteinExistence type="predicted"/>
<feature type="region of interest" description="Disordered" evidence="1">
    <location>
        <begin position="1047"/>
        <end position="1070"/>
    </location>
</feature>
<evidence type="ECO:0000259" key="3">
    <source>
        <dbReference type="PROSITE" id="PS50004"/>
    </source>
</evidence>
<dbReference type="Pfam" id="PF00168">
    <property type="entry name" value="C2"/>
    <property type="match status" value="1"/>
</dbReference>
<evidence type="ECO:0000313" key="5">
    <source>
        <dbReference type="Proteomes" id="UP001224775"/>
    </source>
</evidence>
<evidence type="ECO:0000313" key="4">
    <source>
        <dbReference type="EMBL" id="KAK1749226.1"/>
    </source>
</evidence>
<dbReference type="Gene3D" id="2.60.40.150">
    <property type="entry name" value="C2 domain"/>
    <property type="match status" value="1"/>
</dbReference>
<dbReference type="CDD" id="cd00030">
    <property type="entry name" value="C2"/>
    <property type="match status" value="1"/>
</dbReference>
<dbReference type="Proteomes" id="UP001224775">
    <property type="component" value="Unassembled WGS sequence"/>
</dbReference>
<organism evidence="4 5">
    <name type="scientific">Skeletonema marinoi</name>
    <dbReference type="NCBI Taxonomy" id="267567"/>
    <lineage>
        <taxon>Eukaryota</taxon>
        <taxon>Sar</taxon>
        <taxon>Stramenopiles</taxon>
        <taxon>Ochrophyta</taxon>
        <taxon>Bacillariophyta</taxon>
        <taxon>Coscinodiscophyceae</taxon>
        <taxon>Thalassiosirophycidae</taxon>
        <taxon>Thalassiosirales</taxon>
        <taxon>Skeletonemataceae</taxon>
        <taxon>Skeletonema</taxon>
        <taxon>Skeletonema marinoi-dohrnii complex</taxon>
    </lineage>
</organism>
<gene>
    <name evidence="4" type="ORF">QTG54_001165</name>
</gene>
<dbReference type="PROSITE" id="PS50004">
    <property type="entry name" value="C2"/>
    <property type="match status" value="1"/>
</dbReference>
<protein>
    <recommendedName>
        <fullName evidence="3">C2 domain-containing protein</fullName>
    </recommendedName>
</protein>
<keyword evidence="2" id="KW-0812">Transmembrane</keyword>
<sequence length="1132" mass="127768">MQRSKPQSGEPARLEGMVVQKRLGRVETTRYLVMDLSTGHLCIYREPPPDIAAMQKQKRPKSAASRMKASITSLVKSNNINSVTELEDAHLALAHINRERRPENQRRQTKIQSIRGDSWEPKIVVPPHVDWKIRDVYNDETTFYLVLPADFESNDPGAEVFTMSLEKRKSVSYRSSSRKMQALDENEETLGNSTLDSPSHRKDSNNDDDDASVSSASSTTSKSILSKVKGTLKKKPKEKQEIVYQFRCLLDGNEKFIWLQAAAELNRLAEESAVSIIGSAGSAAVATKKLFVLPSIGGGGKANDTALRYAEWARLVDQEKTVSGVNFCVKTTVFDALDDESDRYDSTRLIKIVPSYAYRNRRMTEKELFKEMATNSENWEDFRQKTVGDRDEEMIGSLHAEVLACYGLPKLDKLTNTDAVCYFVCGPYAFATDVIDGFCSPVWPSKSRRACIFPLFYAYQELYVGVFDDDGAGQNDDFAGRVVVDVSRLRPNSEYDVYLPLRMYRNTYVKQPRGVIHLRLRVEWHNEKKAVMSYLKLPQKTKQLGNAVTLNCADLKAFRNVVLTVQGKDVPGRWKQLVQKGVQREMKLYKTVMQTTMKEQMKSIVLWVHPTTSFPIFLAWMHCVYSNSLHYVPVYFILGIIIILVENYQTFAMNRNTNAGFIPITIPEMMKALILGGPNSSYIQPISIMPQSEIAKSLTKSEDELDQAALTDQVLDGAGIRMDGDHLEFPFSEAGRYPKKTLAEACVDASTLFEDDDDDDDGKSSGKLATLKKMARPANMKSLLMMNRDDGEDEDEAELGLDDRLVDDIAEKAVEITEKGLEVAEKATEIVTETATELLNRPTPQSKDANRVNTPTSTKIKSILTRKSTKESTVDSRDKSSTPEQLWKRVKDPRGLPEQDASVFVKSRKTLKEELIHNKNLLHKMSNRMFDDRMFIVNEEDPGYNENEELVLNNAIGTNKHKNPMVAKMAEYIAPALECVKVGLSVWRAGFNLFTWSDPFLTFLFLCGSICLLCILIIFPWRIFFFLMGVGALGPQNYFVGKVVSKKKKKDPSPPVEATSPKRENRKGEVSEEFEFHNHLLTHGGVDLREEKSAKTTSSVHRAIVPTSPLISRRFFDWPPNPSLSKVEVCSK</sequence>
<dbReference type="InterPro" id="IPR000008">
    <property type="entry name" value="C2_dom"/>
</dbReference>
<evidence type="ECO:0000256" key="2">
    <source>
        <dbReference type="SAM" id="Phobius"/>
    </source>
</evidence>
<feature type="transmembrane region" description="Helical" evidence="2">
    <location>
        <begin position="628"/>
        <end position="645"/>
    </location>
</feature>
<feature type="compositionally biased region" description="Basic and acidic residues" evidence="1">
    <location>
        <begin position="868"/>
        <end position="894"/>
    </location>
</feature>
<dbReference type="SUPFAM" id="SSF49562">
    <property type="entry name" value="C2 domain (Calcium/lipid-binding domain, CaLB)"/>
    <property type="match status" value="1"/>
</dbReference>
<comment type="caution">
    <text evidence="4">The sequence shown here is derived from an EMBL/GenBank/DDBJ whole genome shotgun (WGS) entry which is preliminary data.</text>
</comment>
<name>A0AAD8YMA9_9STRA</name>
<dbReference type="InterPro" id="IPR035892">
    <property type="entry name" value="C2_domain_sf"/>
</dbReference>
<dbReference type="AlphaFoldDB" id="A0AAD8YMA9"/>
<keyword evidence="2" id="KW-1133">Transmembrane helix</keyword>
<feature type="region of interest" description="Disordered" evidence="1">
    <location>
        <begin position="174"/>
        <end position="218"/>
    </location>
</feature>
<dbReference type="EMBL" id="JATAAI010000001">
    <property type="protein sequence ID" value="KAK1749226.1"/>
    <property type="molecule type" value="Genomic_DNA"/>
</dbReference>
<accession>A0AAD8YMA9</accession>
<evidence type="ECO:0000256" key="1">
    <source>
        <dbReference type="SAM" id="MobiDB-lite"/>
    </source>
</evidence>
<feature type="transmembrane region" description="Helical" evidence="2">
    <location>
        <begin position="1000"/>
        <end position="1018"/>
    </location>
</feature>
<feature type="domain" description="C2" evidence="3">
    <location>
        <begin position="379"/>
        <end position="499"/>
    </location>
</feature>
<keyword evidence="5" id="KW-1185">Reference proteome</keyword>
<feature type="region of interest" description="Disordered" evidence="1">
    <location>
        <begin position="862"/>
        <end position="894"/>
    </location>
</feature>
<reference evidence="4" key="1">
    <citation type="submission" date="2023-06" db="EMBL/GenBank/DDBJ databases">
        <title>Survivors Of The Sea: Transcriptome response of Skeletonema marinoi to long-term dormancy.</title>
        <authorList>
            <person name="Pinder M.I.M."/>
            <person name="Kourtchenko O."/>
            <person name="Robertson E.K."/>
            <person name="Larsson T."/>
            <person name="Maumus F."/>
            <person name="Osuna-Cruz C.M."/>
            <person name="Vancaester E."/>
            <person name="Stenow R."/>
            <person name="Vandepoele K."/>
            <person name="Ploug H."/>
            <person name="Bruchert V."/>
            <person name="Godhe A."/>
            <person name="Topel M."/>
        </authorList>
    </citation>
    <scope>NUCLEOTIDE SEQUENCE</scope>
    <source>
        <strain evidence="4">R05AC</strain>
    </source>
</reference>
<feature type="transmembrane region" description="Helical" evidence="2">
    <location>
        <begin position="1024"/>
        <end position="1040"/>
    </location>
</feature>